<name>A0A2H0V031_9BACT</name>
<dbReference type="PANTHER" id="PTHR39961:SF1">
    <property type="entry name" value="DUF458 DOMAIN-CONTAINING PROTEIN"/>
    <property type="match status" value="1"/>
</dbReference>
<proteinExistence type="predicted"/>
<organism evidence="1 2">
    <name type="scientific">Candidatus Falkowbacteria bacterium CG10_big_fil_rev_8_21_14_0_10_44_15</name>
    <dbReference type="NCBI Taxonomy" id="1974569"/>
    <lineage>
        <taxon>Bacteria</taxon>
        <taxon>Candidatus Falkowiibacteriota</taxon>
    </lineage>
</organism>
<dbReference type="EMBL" id="PFAT01000025">
    <property type="protein sequence ID" value="PIR92422.1"/>
    <property type="molecule type" value="Genomic_DNA"/>
</dbReference>
<dbReference type="Pfam" id="PF04308">
    <property type="entry name" value="RNaseH_like"/>
    <property type="match status" value="1"/>
</dbReference>
<evidence type="ECO:0000313" key="2">
    <source>
        <dbReference type="Proteomes" id="UP000228510"/>
    </source>
</evidence>
<dbReference type="PANTHER" id="PTHR39961">
    <property type="entry name" value="HYPOTHETICAL CYTOSOLIC PROTEIN"/>
    <property type="match status" value="1"/>
</dbReference>
<gene>
    <name evidence="1" type="ORF">COU01_01780</name>
</gene>
<evidence type="ECO:0000313" key="1">
    <source>
        <dbReference type="EMBL" id="PIR92422.1"/>
    </source>
</evidence>
<dbReference type="AlphaFoldDB" id="A0A2H0V031"/>
<protein>
    <recommendedName>
        <fullName evidence="3">DUF458 domain-containing protein</fullName>
    </recommendedName>
</protein>
<evidence type="ECO:0008006" key="3">
    <source>
        <dbReference type="Google" id="ProtNLM"/>
    </source>
</evidence>
<reference evidence="2" key="1">
    <citation type="submission" date="2017-09" db="EMBL/GenBank/DDBJ databases">
        <title>Depth-based differentiation of microbial function through sediment-hosted aquifers and enrichment of novel symbionts in the deep terrestrial subsurface.</title>
        <authorList>
            <person name="Probst A.J."/>
            <person name="Ladd B."/>
            <person name="Jarett J.K."/>
            <person name="Geller-Mcgrath D.E."/>
            <person name="Sieber C.M.K."/>
            <person name="Emerson J.B."/>
            <person name="Anantharaman K."/>
            <person name="Thomas B.C."/>
            <person name="Malmstrom R."/>
            <person name="Stieglmeier M."/>
            <person name="Klingl A."/>
            <person name="Woyke T."/>
            <person name="Ryan C.M."/>
            <person name="Banfield J.F."/>
        </authorList>
    </citation>
    <scope>NUCLEOTIDE SEQUENCE [LARGE SCALE GENOMIC DNA]</scope>
</reference>
<dbReference type="Proteomes" id="UP000228510">
    <property type="component" value="Unassembled WGS sequence"/>
</dbReference>
<comment type="caution">
    <text evidence="1">The sequence shown here is derived from an EMBL/GenBank/DDBJ whole genome shotgun (WGS) entry which is preliminary data.</text>
</comment>
<accession>A0A2H0V031</accession>
<dbReference type="InterPro" id="IPR007405">
    <property type="entry name" value="Phage_KVP40_Orf299"/>
</dbReference>
<sequence>MQLLFKNSFGFGIDVPSVVREIIGFLKSNPNATYKIIIGTDSARLPTKAADFVTAIVVYRVGNGGRYFWRRFELGKFYTLRDRIIQEVLFSIETAKEVLEELKKNPSLPDWSFEIHADVGENGNTKVLIQEVVGMIRANNFEARTKPESYAASKVADKHVK</sequence>